<feature type="compositionally biased region" description="Basic residues" evidence="2">
    <location>
        <begin position="30"/>
        <end position="41"/>
    </location>
</feature>
<evidence type="ECO:0000313" key="5">
    <source>
        <dbReference type="RefSeq" id="XP_023171011.1"/>
    </source>
</evidence>
<dbReference type="RefSeq" id="XP_023171011.1">
    <property type="nucleotide sequence ID" value="XM_023315243.2"/>
</dbReference>
<feature type="region of interest" description="Disordered" evidence="2">
    <location>
        <begin position="111"/>
        <end position="452"/>
    </location>
</feature>
<feature type="compositionally biased region" description="Low complexity" evidence="2">
    <location>
        <begin position="184"/>
        <end position="215"/>
    </location>
</feature>
<protein>
    <submittedName>
        <fullName evidence="5">Serine/arginine repetitive matrix protein 2</fullName>
    </submittedName>
</protein>
<keyword evidence="1" id="KW-0694">RNA-binding</keyword>
<feature type="compositionally biased region" description="Polar residues" evidence="2">
    <location>
        <begin position="1"/>
        <end position="22"/>
    </location>
</feature>
<proteinExistence type="predicted"/>
<keyword evidence="4" id="KW-1185">Reference proteome</keyword>
<feature type="compositionally biased region" description="Basic residues" evidence="2">
    <location>
        <begin position="328"/>
        <end position="338"/>
    </location>
</feature>
<feature type="region of interest" description="Disordered" evidence="2">
    <location>
        <begin position="1"/>
        <end position="48"/>
    </location>
</feature>
<gene>
    <name evidence="5" type="primary">LOC111599572</name>
</gene>
<feature type="compositionally biased region" description="Basic residues" evidence="2">
    <location>
        <begin position="301"/>
        <end position="311"/>
    </location>
</feature>
<evidence type="ECO:0000256" key="1">
    <source>
        <dbReference type="ARBA" id="ARBA00022884"/>
    </source>
</evidence>
<dbReference type="InterPro" id="IPR025715">
    <property type="entry name" value="FoP_C"/>
</dbReference>
<sequence length="452" mass="48398">MVQTGISLNERFTQMQSRQQQPSAGGQRGRVSRSRSRSRSRRIVDSASAANSRLLQEFKRKHTVQTALKLKRRSLRTTAGGNKALRVGPNGRPVRSSNGTRLATMRADLIANNGRARRSSSISARRPNSAAGGLHQRLGLRRPTVGGAAERVAQRRRGLSRQQPQPQLQQQRARSRSRGRARSQSRGGDQSRGRSQSVGRSQSRGRRSQQPTIGGRTNGRVGGRVGGGSGGSGRAPGRVSVKQRLGVRAGVAAAAGGKGAGSKRRSNRRGNSQMRGVAAGRIEKRRNSNAAQKTVATAAGRGRKGRARGRSAVRAAAIATTAATAATHRSRSRSRSRARQGNAAAGTAAPSNGRQKGAGVVGARRRGRSLQRTGGKIAKGINKNGNKKKKNQITEGGKANQQQQGRRGRSRGRGGRTVAGKPQRKEVKREDLDKELDQYMSTTKSEMDFLLK</sequence>
<feature type="domain" description="Chromatin target of PRMT1 protein C-terminal" evidence="3">
    <location>
        <begin position="374"/>
        <end position="452"/>
    </location>
</feature>
<evidence type="ECO:0000313" key="4">
    <source>
        <dbReference type="Proteomes" id="UP000504633"/>
    </source>
</evidence>
<dbReference type="KEGG" id="dhe:111599572"/>
<feature type="compositionally biased region" description="Gly residues" evidence="2">
    <location>
        <begin position="216"/>
        <end position="234"/>
    </location>
</feature>
<dbReference type="AlphaFoldDB" id="A0A6J1LYZ0"/>
<name>A0A6J1LYZ0_DROHY</name>
<feature type="compositionally biased region" description="Low complexity" evidence="2">
    <location>
        <begin position="374"/>
        <end position="384"/>
    </location>
</feature>
<feature type="compositionally biased region" description="Low complexity" evidence="2">
    <location>
        <begin position="235"/>
        <end position="255"/>
    </location>
</feature>
<organism evidence="4 5">
    <name type="scientific">Drosophila hydei</name>
    <name type="common">Fruit fly</name>
    <dbReference type="NCBI Taxonomy" id="7224"/>
    <lineage>
        <taxon>Eukaryota</taxon>
        <taxon>Metazoa</taxon>
        <taxon>Ecdysozoa</taxon>
        <taxon>Arthropoda</taxon>
        <taxon>Hexapoda</taxon>
        <taxon>Insecta</taxon>
        <taxon>Pterygota</taxon>
        <taxon>Neoptera</taxon>
        <taxon>Endopterygota</taxon>
        <taxon>Diptera</taxon>
        <taxon>Brachycera</taxon>
        <taxon>Muscomorpha</taxon>
        <taxon>Ephydroidea</taxon>
        <taxon>Drosophilidae</taxon>
        <taxon>Drosophila</taxon>
    </lineage>
</organism>
<feature type="compositionally biased region" description="Low complexity" evidence="2">
    <location>
        <begin position="312"/>
        <end position="327"/>
    </location>
</feature>
<accession>A0A6J1LYZ0</accession>
<feature type="compositionally biased region" description="Basic residues" evidence="2">
    <location>
        <begin position="173"/>
        <end position="183"/>
    </location>
</feature>
<feature type="compositionally biased region" description="Low complexity" evidence="2">
    <location>
        <begin position="111"/>
        <end position="131"/>
    </location>
</feature>
<evidence type="ECO:0000259" key="3">
    <source>
        <dbReference type="SMART" id="SM01218"/>
    </source>
</evidence>
<feature type="compositionally biased region" description="Low complexity" evidence="2">
    <location>
        <begin position="160"/>
        <end position="172"/>
    </location>
</feature>
<feature type="compositionally biased region" description="Basic and acidic residues" evidence="2">
    <location>
        <begin position="423"/>
        <end position="437"/>
    </location>
</feature>
<reference evidence="5" key="1">
    <citation type="submission" date="2025-08" db="UniProtKB">
        <authorList>
            <consortium name="RefSeq"/>
        </authorList>
    </citation>
    <scope>IDENTIFICATION</scope>
    <source>
        <strain evidence="5">15085-1641.00</strain>
        <tissue evidence="5">Whole body</tissue>
    </source>
</reference>
<dbReference type="Proteomes" id="UP000504633">
    <property type="component" value="Unplaced"/>
</dbReference>
<evidence type="ECO:0000256" key="2">
    <source>
        <dbReference type="SAM" id="MobiDB-lite"/>
    </source>
</evidence>
<dbReference type="SMART" id="SM01218">
    <property type="entry name" value="FoP_duplication"/>
    <property type="match status" value="1"/>
</dbReference>
<dbReference type="GeneID" id="111599572"/>
<dbReference type="OrthoDB" id="446014at2759"/>
<dbReference type="Pfam" id="PF13865">
    <property type="entry name" value="FoP_duplication"/>
    <property type="match status" value="1"/>
</dbReference>
<dbReference type="GO" id="GO:0003723">
    <property type="term" value="F:RNA binding"/>
    <property type="evidence" value="ECO:0007669"/>
    <property type="project" value="UniProtKB-KW"/>
</dbReference>
<feature type="region of interest" description="Disordered" evidence="2">
    <location>
        <begin position="75"/>
        <end position="98"/>
    </location>
</feature>
<dbReference type="OMA" id="KPMRSNN"/>
<feature type="compositionally biased region" description="Low complexity" evidence="2">
    <location>
        <begin position="339"/>
        <end position="362"/>
    </location>
</feature>